<comment type="pathway">
    <text evidence="1">Protein modification; protein lipoylation via exogenous pathway; protein N(6)-(lipoyl)lysine from lipoate: step 2/2.</text>
</comment>
<evidence type="ECO:0000256" key="1">
    <source>
        <dbReference type="ARBA" id="ARBA00005085"/>
    </source>
</evidence>
<dbReference type="CDD" id="cd16443">
    <property type="entry name" value="LplA"/>
    <property type="match status" value="1"/>
</dbReference>
<keyword evidence="5" id="KW-0547">Nucleotide-binding</keyword>
<dbReference type="Pfam" id="PF10437">
    <property type="entry name" value="Lip_prot_lig_C"/>
    <property type="match status" value="1"/>
</dbReference>
<keyword evidence="6" id="KW-0067">ATP-binding</keyword>
<dbReference type="AlphaFoldDB" id="A0A0R1LVK2"/>
<reference evidence="9 10" key="1">
    <citation type="journal article" date="2015" name="Genome Announc.">
        <title>Expanding the biotechnology potential of lactobacilli through comparative genomics of 213 strains and associated genera.</title>
        <authorList>
            <person name="Sun Z."/>
            <person name="Harris H.M."/>
            <person name="McCann A."/>
            <person name="Guo C."/>
            <person name="Argimon S."/>
            <person name="Zhang W."/>
            <person name="Yang X."/>
            <person name="Jeffery I.B."/>
            <person name="Cooney J.C."/>
            <person name="Kagawa T.F."/>
            <person name="Liu W."/>
            <person name="Song Y."/>
            <person name="Salvetti E."/>
            <person name="Wrobel A."/>
            <person name="Rasinkangas P."/>
            <person name="Parkhill J."/>
            <person name="Rea M.C."/>
            <person name="O'Sullivan O."/>
            <person name="Ritari J."/>
            <person name="Douillard F.P."/>
            <person name="Paul Ross R."/>
            <person name="Yang R."/>
            <person name="Briner A.E."/>
            <person name="Felis G.E."/>
            <person name="de Vos W.M."/>
            <person name="Barrangou R."/>
            <person name="Klaenhammer T.R."/>
            <person name="Caufield P.W."/>
            <person name="Cui Y."/>
            <person name="Zhang H."/>
            <person name="O'Toole P.W."/>
        </authorList>
    </citation>
    <scope>NUCLEOTIDE SEQUENCE [LARGE SCALE GENOMIC DNA]</scope>
    <source>
        <strain evidence="9 10">DSM 19909</strain>
    </source>
</reference>
<evidence type="ECO:0000259" key="8">
    <source>
        <dbReference type="PROSITE" id="PS51733"/>
    </source>
</evidence>
<dbReference type="STRING" id="1423776.FD04_GL002163"/>
<evidence type="ECO:0000256" key="4">
    <source>
        <dbReference type="ARBA" id="ARBA00022598"/>
    </source>
</evidence>
<name>A0A0R1LVK2_9LACO</name>
<comment type="catalytic activity">
    <reaction evidence="7">
        <text>L-lysyl-[lipoyl-carrier protein] + (R)-lipoate + ATP = N(6)-[(R)-lipoyl]-L-lysyl-[lipoyl-carrier protein] + AMP + diphosphate + H(+)</text>
        <dbReference type="Rhea" id="RHEA:49288"/>
        <dbReference type="Rhea" id="RHEA-COMP:10500"/>
        <dbReference type="Rhea" id="RHEA-COMP:10502"/>
        <dbReference type="ChEBI" id="CHEBI:15378"/>
        <dbReference type="ChEBI" id="CHEBI:29969"/>
        <dbReference type="ChEBI" id="CHEBI:30616"/>
        <dbReference type="ChEBI" id="CHEBI:33019"/>
        <dbReference type="ChEBI" id="CHEBI:83088"/>
        <dbReference type="ChEBI" id="CHEBI:83099"/>
        <dbReference type="ChEBI" id="CHEBI:456215"/>
        <dbReference type="EC" id="6.3.1.20"/>
    </reaction>
</comment>
<keyword evidence="4 9" id="KW-0436">Ligase</keyword>
<keyword evidence="10" id="KW-1185">Reference proteome</keyword>
<evidence type="ECO:0000256" key="2">
    <source>
        <dbReference type="ARBA" id="ARBA00005124"/>
    </source>
</evidence>
<organism evidence="9 10">
    <name type="scientific">Secundilactobacillus odoratitofui DSM 19909 = JCM 15043</name>
    <dbReference type="NCBI Taxonomy" id="1423776"/>
    <lineage>
        <taxon>Bacteria</taxon>
        <taxon>Bacillati</taxon>
        <taxon>Bacillota</taxon>
        <taxon>Bacilli</taxon>
        <taxon>Lactobacillales</taxon>
        <taxon>Lactobacillaceae</taxon>
        <taxon>Secundilactobacillus</taxon>
    </lineage>
</organism>
<dbReference type="SUPFAM" id="SSF82649">
    <property type="entry name" value="SufE/NifU"/>
    <property type="match status" value="1"/>
</dbReference>
<evidence type="ECO:0000256" key="5">
    <source>
        <dbReference type="ARBA" id="ARBA00022741"/>
    </source>
</evidence>
<proteinExistence type="predicted"/>
<evidence type="ECO:0000256" key="6">
    <source>
        <dbReference type="ARBA" id="ARBA00022840"/>
    </source>
</evidence>
<sequence length="346" mass="39086">MFLIDTSRNGKPVYDPIVNQSLDNYLINDLKLPGHGLIMYINEPSVIVGVNQNIFAEVNVPYLRENDIKLVRRSSGGGAVYHDMGNLIFENIVVGDTDDDAEWGNYSVFAQPILDALHELGATDAELRGRSDLVVNDHKFTGMTMVKSGDAYAAGGTLMFDMNLDAASQALHPVESRINGKWVKSNRSNIENIRLHLAPEYQNLSSEAFKEQLLLKLFHVEKLSDIETYHLSDKDWQIIDERLAEQYRTDDWNYGENPGFNRYRFKEFAGGRLALNLKVEGTTITKVAVYGDLLDEKLAHKLETQLTGASLTAEDLSHRLSKRWLKKELSDEEITALVAELLIEKR</sequence>
<gene>
    <name evidence="9" type="ORF">FD04_GL002163</name>
</gene>
<dbReference type="NCBIfam" id="TIGR00545">
    <property type="entry name" value="lipoyltrans"/>
    <property type="match status" value="1"/>
</dbReference>
<dbReference type="InterPro" id="IPR004143">
    <property type="entry name" value="BPL_LPL_catalytic"/>
</dbReference>
<protein>
    <recommendedName>
        <fullName evidence="3">lipoate--protein ligase</fullName>
        <ecNumber evidence="3">6.3.1.20</ecNumber>
    </recommendedName>
</protein>
<dbReference type="Pfam" id="PF21948">
    <property type="entry name" value="LplA-B_cat"/>
    <property type="match status" value="1"/>
</dbReference>
<dbReference type="GO" id="GO:0005524">
    <property type="term" value="F:ATP binding"/>
    <property type="evidence" value="ECO:0007669"/>
    <property type="project" value="UniProtKB-KW"/>
</dbReference>
<evidence type="ECO:0000313" key="9">
    <source>
        <dbReference type="EMBL" id="KRK99804.1"/>
    </source>
</evidence>
<dbReference type="GO" id="GO:0009249">
    <property type="term" value="P:protein lipoylation"/>
    <property type="evidence" value="ECO:0007669"/>
    <property type="project" value="InterPro"/>
</dbReference>
<dbReference type="GO" id="GO:0005737">
    <property type="term" value="C:cytoplasm"/>
    <property type="evidence" value="ECO:0007669"/>
    <property type="project" value="TreeGrafter"/>
</dbReference>
<dbReference type="InterPro" id="IPR004562">
    <property type="entry name" value="LipoylTrfase_LipoateP_Ligase"/>
</dbReference>
<dbReference type="SUPFAM" id="SSF55681">
    <property type="entry name" value="Class II aaRS and biotin synthetases"/>
    <property type="match status" value="1"/>
</dbReference>
<comment type="caution">
    <text evidence="9">The sequence shown here is derived from an EMBL/GenBank/DDBJ whole genome shotgun (WGS) entry which is preliminary data.</text>
</comment>
<dbReference type="PANTHER" id="PTHR12561">
    <property type="entry name" value="LIPOATE-PROTEIN LIGASE"/>
    <property type="match status" value="1"/>
</dbReference>
<dbReference type="EMBL" id="AZEE01000002">
    <property type="protein sequence ID" value="KRK99804.1"/>
    <property type="molecule type" value="Genomic_DNA"/>
</dbReference>
<dbReference type="GO" id="GO:0016979">
    <property type="term" value="F:lipoate-protein ligase activity"/>
    <property type="evidence" value="ECO:0007669"/>
    <property type="project" value="UniProtKB-EC"/>
</dbReference>
<dbReference type="OrthoDB" id="9788148at2"/>
<dbReference type="InterPro" id="IPR019491">
    <property type="entry name" value="Lipoate_protein_ligase_C"/>
</dbReference>
<dbReference type="GO" id="GO:0017118">
    <property type="term" value="F:lipoyltransferase activity"/>
    <property type="evidence" value="ECO:0007669"/>
    <property type="project" value="TreeGrafter"/>
</dbReference>
<dbReference type="PATRIC" id="fig|1423776.4.peg.2190"/>
<dbReference type="Gene3D" id="3.30.390.50">
    <property type="entry name" value="CO dehydrogenase flavoprotein, C-terminal domain"/>
    <property type="match status" value="1"/>
</dbReference>
<evidence type="ECO:0000256" key="7">
    <source>
        <dbReference type="ARBA" id="ARBA00048037"/>
    </source>
</evidence>
<dbReference type="Proteomes" id="UP000051160">
    <property type="component" value="Unassembled WGS sequence"/>
</dbReference>
<comment type="pathway">
    <text evidence="2">Protein modification; protein lipoylation via exogenous pathway; protein N(6)-(lipoyl)lysine from lipoate: step 1/2.</text>
</comment>
<feature type="domain" description="BPL/LPL catalytic" evidence="8">
    <location>
        <begin position="31"/>
        <end position="217"/>
    </location>
</feature>
<dbReference type="RefSeq" id="WP_056946295.1">
    <property type="nucleotide sequence ID" value="NZ_AZEE01000002.1"/>
</dbReference>
<dbReference type="EC" id="6.3.1.20" evidence="3"/>
<dbReference type="PROSITE" id="PS51733">
    <property type="entry name" value="BPL_LPL_CATALYTIC"/>
    <property type="match status" value="1"/>
</dbReference>
<evidence type="ECO:0000256" key="3">
    <source>
        <dbReference type="ARBA" id="ARBA00012367"/>
    </source>
</evidence>
<accession>A0A0R1LVK2</accession>
<dbReference type="PANTHER" id="PTHR12561:SF3">
    <property type="entry name" value="LIPOYLTRANSFERASE 1, MITOCHONDRIAL"/>
    <property type="match status" value="1"/>
</dbReference>
<dbReference type="Gene3D" id="3.30.930.10">
    <property type="entry name" value="Bira Bifunctional Protein, Domain 2"/>
    <property type="match status" value="1"/>
</dbReference>
<dbReference type="UniPathway" id="UPA00537">
    <property type="reaction ID" value="UER00594"/>
</dbReference>
<evidence type="ECO:0000313" key="10">
    <source>
        <dbReference type="Proteomes" id="UP000051160"/>
    </source>
</evidence>
<dbReference type="InterPro" id="IPR045864">
    <property type="entry name" value="aa-tRNA-synth_II/BPL/LPL"/>
</dbReference>